<evidence type="ECO:0000259" key="5">
    <source>
        <dbReference type="PROSITE" id="PS50850"/>
    </source>
</evidence>
<evidence type="ECO:0000256" key="1">
    <source>
        <dbReference type="ARBA" id="ARBA00004141"/>
    </source>
</evidence>
<organism evidence="6 7">
    <name type="scientific">Trichoderma harzianum</name>
    <name type="common">Hypocrea lixii</name>
    <dbReference type="NCBI Taxonomy" id="5544"/>
    <lineage>
        <taxon>Eukaryota</taxon>
        <taxon>Fungi</taxon>
        <taxon>Dikarya</taxon>
        <taxon>Ascomycota</taxon>
        <taxon>Pezizomycotina</taxon>
        <taxon>Sordariomycetes</taxon>
        <taxon>Hypocreomycetidae</taxon>
        <taxon>Hypocreales</taxon>
        <taxon>Hypocreaceae</taxon>
        <taxon>Trichoderma</taxon>
    </lineage>
</organism>
<sequence>MPEYLPGNGPCTENGLGRSKGYNKEEIVEKHFSLFCGEDDIQSRKPGPMATMSLELSRTIGEHGGATEDEAEQDRSIQTLPPTDQGPKAWSFRGIPVNYGVFQNYYSRQPEFQDNTNIALVGTLATSIQFLGAPFATPLVKKYHAWQRHMVWTGCALCVVSLLAASFCTSIAGLAVTQGALYGTGFLIMYFPILCMMNEWFVRRRGLAYGILYAGGGLSGVGLPFLMEWLLARFGYKITLRALAVGVFLLIAPIQPLLKGRLPPSHSGAISAVDLSFLAQSHFWVLALSNLCQGFAYYMPGLYLPTYASALGYSSRIGALILAASNLASTLGQVSFGYLTDRVSNVHILVFVSTTVSAVVSFTLWGMAHSLTLLIVFAIAYGWFAGAYPVYWPKFGSLISEDPQPVYSMMSFGKGVGNVVAGPVSAALLTRPLTSGYGMGRFQPLIVFVGSLMGVASLVIVGWPLRRFTPVRRRFTS</sequence>
<dbReference type="GO" id="GO:0022857">
    <property type="term" value="F:transmembrane transporter activity"/>
    <property type="evidence" value="ECO:0007669"/>
    <property type="project" value="InterPro"/>
</dbReference>
<dbReference type="InterPro" id="IPR036259">
    <property type="entry name" value="MFS_trans_sf"/>
</dbReference>
<evidence type="ECO:0000256" key="2">
    <source>
        <dbReference type="ARBA" id="ARBA00006727"/>
    </source>
</evidence>
<dbReference type="Pfam" id="PF07690">
    <property type="entry name" value="MFS_1"/>
    <property type="match status" value="1"/>
</dbReference>
<dbReference type="GO" id="GO:0016020">
    <property type="term" value="C:membrane"/>
    <property type="evidence" value="ECO:0007669"/>
    <property type="project" value="UniProtKB-SubCell"/>
</dbReference>
<feature type="transmembrane region" description="Helical" evidence="4">
    <location>
        <begin position="371"/>
        <end position="391"/>
    </location>
</feature>
<evidence type="ECO:0000256" key="4">
    <source>
        <dbReference type="SAM" id="Phobius"/>
    </source>
</evidence>
<dbReference type="PANTHER" id="PTHR11360:SF287">
    <property type="entry name" value="MFS MONOCARBOXYLATE TRANSPORTER"/>
    <property type="match status" value="1"/>
</dbReference>
<name>A0A0F9Y6V4_TRIHA</name>
<dbReference type="Proteomes" id="UP000034112">
    <property type="component" value="Unassembled WGS sequence"/>
</dbReference>
<feature type="transmembrane region" description="Helical" evidence="4">
    <location>
        <begin position="270"/>
        <end position="297"/>
    </location>
</feature>
<keyword evidence="4" id="KW-1133">Transmembrane helix</keyword>
<feature type="transmembrane region" description="Helical" evidence="4">
    <location>
        <begin position="317"/>
        <end position="339"/>
    </location>
</feature>
<evidence type="ECO:0000313" key="7">
    <source>
        <dbReference type="Proteomes" id="UP000034112"/>
    </source>
</evidence>
<dbReference type="OMA" id="LNEWFVA"/>
<dbReference type="Gene3D" id="1.20.1250.20">
    <property type="entry name" value="MFS general substrate transporter like domains"/>
    <property type="match status" value="2"/>
</dbReference>
<evidence type="ECO:0000313" key="6">
    <source>
        <dbReference type="EMBL" id="KKP07748.1"/>
    </source>
</evidence>
<feature type="transmembrane region" description="Helical" evidence="4">
    <location>
        <begin position="180"/>
        <end position="200"/>
    </location>
</feature>
<dbReference type="PROSITE" id="PS50850">
    <property type="entry name" value="MFS"/>
    <property type="match status" value="1"/>
</dbReference>
<dbReference type="AlphaFoldDB" id="A0A0F9Y6V4"/>
<gene>
    <name evidence="6" type="ORF">THAR02_00136</name>
</gene>
<comment type="subcellular location">
    <subcellularLocation>
        <location evidence="1">Membrane</location>
        <topology evidence="1">Multi-pass membrane protein</topology>
    </subcellularLocation>
</comment>
<dbReference type="InterPro" id="IPR050327">
    <property type="entry name" value="Proton-linked_MCT"/>
</dbReference>
<reference evidence="7" key="1">
    <citation type="journal article" date="2015" name="Genome Announc.">
        <title>Draft whole-genome sequence of the biocontrol agent Trichoderma harzianum T6776.</title>
        <authorList>
            <person name="Baroncelli R."/>
            <person name="Piaggeschi G."/>
            <person name="Fiorini L."/>
            <person name="Bertolini E."/>
            <person name="Zapparata A."/>
            <person name="Pe M.E."/>
            <person name="Sarrocco S."/>
            <person name="Vannacci G."/>
        </authorList>
    </citation>
    <scope>NUCLEOTIDE SEQUENCE [LARGE SCALE GENOMIC DNA]</scope>
    <source>
        <strain evidence="7">T6776</strain>
    </source>
</reference>
<evidence type="ECO:0000256" key="3">
    <source>
        <dbReference type="SAM" id="MobiDB-lite"/>
    </source>
</evidence>
<feature type="transmembrane region" description="Helical" evidence="4">
    <location>
        <begin position="346"/>
        <end position="365"/>
    </location>
</feature>
<dbReference type="PANTHER" id="PTHR11360">
    <property type="entry name" value="MONOCARBOXYLATE TRANSPORTER"/>
    <property type="match status" value="1"/>
</dbReference>
<comment type="similarity">
    <text evidence="2">Belongs to the major facilitator superfamily. Monocarboxylate porter (TC 2.A.1.13) family.</text>
</comment>
<proteinExistence type="inferred from homology"/>
<dbReference type="SUPFAM" id="SSF103473">
    <property type="entry name" value="MFS general substrate transporter"/>
    <property type="match status" value="1"/>
</dbReference>
<dbReference type="EMBL" id="JOKZ01000002">
    <property type="protein sequence ID" value="KKP07748.1"/>
    <property type="molecule type" value="Genomic_DNA"/>
</dbReference>
<feature type="region of interest" description="Disordered" evidence="3">
    <location>
        <begin position="64"/>
        <end position="83"/>
    </location>
</feature>
<comment type="caution">
    <text evidence="6">The sequence shown here is derived from an EMBL/GenBank/DDBJ whole genome shotgun (WGS) entry which is preliminary data.</text>
</comment>
<feature type="transmembrane region" description="Helical" evidence="4">
    <location>
        <begin position="207"/>
        <end position="226"/>
    </location>
</feature>
<dbReference type="OrthoDB" id="2213137at2759"/>
<accession>A0A0F9Y6V4</accession>
<feature type="transmembrane region" description="Helical" evidence="4">
    <location>
        <begin position="442"/>
        <end position="465"/>
    </location>
</feature>
<keyword evidence="4" id="KW-0472">Membrane</keyword>
<dbReference type="InterPro" id="IPR011701">
    <property type="entry name" value="MFS"/>
</dbReference>
<feature type="transmembrane region" description="Helical" evidence="4">
    <location>
        <begin position="151"/>
        <end position="174"/>
    </location>
</feature>
<keyword evidence="4" id="KW-0812">Transmembrane</keyword>
<dbReference type="InterPro" id="IPR020846">
    <property type="entry name" value="MFS_dom"/>
</dbReference>
<protein>
    <recommendedName>
        <fullName evidence="5">Major facilitator superfamily (MFS) profile domain-containing protein</fullName>
    </recommendedName>
</protein>
<feature type="domain" description="Major facilitator superfamily (MFS) profile" evidence="5">
    <location>
        <begin position="282"/>
        <end position="477"/>
    </location>
</feature>